<comment type="caution">
    <text evidence="2">The sequence shown here is derived from an EMBL/GenBank/DDBJ whole genome shotgun (WGS) entry which is preliminary data.</text>
</comment>
<dbReference type="Proteomes" id="UP000295055">
    <property type="component" value="Unassembled WGS sequence"/>
</dbReference>
<keyword evidence="1" id="KW-1133">Transmembrane helix</keyword>
<name>A0A4R3NPL7_9GAMM</name>
<dbReference type="RefSeq" id="WP_036952843.1">
    <property type="nucleotide sequence ID" value="NZ_CABKTH010000004.1"/>
</dbReference>
<proteinExistence type="predicted"/>
<accession>A0A4R3NPL7</accession>
<feature type="transmembrane region" description="Helical" evidence="1">
    <location>
        <begin position="6"/>
        <end position="27"/>
    </location>
</feature>
<sequence>MSWKSIVAVIGLIIYMITFLGSGFYLLTDNTCSIDKASLEKCCQSAINYHKGKQVIYEIR</sequence>
<keyword evidence="1" id="KW-0812">Transmembrane</keyword>
<reference evidence="2 3" key="1">
    <citation type="submission" date="2019-03" db="EMBL/GenBank/DDBJ databases">
        <title>Genomic analyses of the natural microbiome of Caenorhabditis elegans.</title>
        <authorList>
            <person name="Samuel B."/>
        </authorList>
    </citation>
    <scope>NUCLEOTIDE SEQUENCE [LARGE SCALE GENOMIC DNA]</scope>
    <source>
        <strain evidence="2 3">JUb102</strain>
    </source>
</reference>
<evidence type="ECO:0000256" key="1">
    <source>
        <dbReference type="SAM" id="Phobius"/>
    </source>
</evidence>
<protein>
    <submittedName>
        <fullName evidence="2">Uncharacterized protein</fullName>
    </submittedName>
</protein>
<gene>
    <name evidence="2" type="ORF">EC835_102179</name>
</gene>
<evidence type="ECO:0000313" key="2">
    <source>
        <dbReference type="EMBL" id="TCT36728.1"/>
    </source>
</evidence>
<dbReference type="EMBL" id="SMAS01000002">
    <property type="protein sequence ID" value="TCT36728.1"/>
    <property type="molecule type" value="Genomic_DNA"/>
</dbReference>
<dbReference type="AlphaFoldDB" id="A0A4R3NPL7"/>
<organism evidence="2 3">
    <name type="scientific">Providencia alcalifaciens</name>
    <dbReference type="NCBI Taxonomy" id="126385"/>
    <lineage>
        <taxon>Bacteria</taxon>
        <taxon>Pseudomonadati</taxon>
        <taxon>Pseudomonadota</taxon>
        <taxon>Gammaproteobacteria</taxon>
        <taxon>Enterobacterales</taxon>
        <taxon>Morganellaceae</taxon>
        <taxon>Providencia</taxon>
    </lineage>
</organism>
<evidence type="ECO:0000313" key="3">
    <source>
        <dbReference type="Proteomes" id="UP000295055"/>
    </source>
</evidence>
<keyword evidence="1" id="KW-0472">Membrane</keyword>